<keyword evidence="3" id="KW-1185">Reference proteome</keyword>
<dbReference type="EMBL" id="CP018889">
    <property type="protein sequence ID" value="AUI70648.2"/>
    <property type="molecule type" value="Genomic_DNA"/>
</dbReference>
<dbReference type="AlphaFoldDB" id="A0A2N9YJG7"/>
<dbReference type="OrthoDB" id="9801383at2"/>
<dbReference type="InterPro" id="IPR008557">
    <property type="entry name" value="PhoX"/>
</dbReference>
<dbReference type="SUPFAM" id="SSF63829">
    <property type="entry name" value="Calcium-dependent phosphotriesterase"/>
    <property type="match status" value="1"/>
</dbReference>
<dbReference type="STRING" id="288004.AL038_10225"/>
<dbReference type="Proteomes" id="UP000234271">
    <property type="component" value="Chromosome"/>
</dbReference>
<feature type="region of interest" description="Disordered" evidence="1">
    <location>
        <begin position="1"/>
        <end position="20"/>
    </location>
</feature>
<proteinExistence type="predicted"/>
<evidence type="ECO:0000256" key="1">
    <source>
        <dbReference type="SAM" id="MobiDB-lite"/>
    </source>
</evidence>
<sequence length="669" mass="72961">MKDKQFDDLPAEIGNPHPNNPHFNDILEIRLSRRQVLQGGLGFAMVSMFGMSLAGCNDDNDEEDLPSLGFKSVPISTEDKHVVPDGYTAKVLYRWGDPVSDGAAFRIDASNTAAEQMVQAGAHHDGMHYFPIDQLTGGNSSSQGLLVMNHEYIDDAILHTTGGYRDDKAGYTIEKTNKEMAAHGVSVIEVRKSGSDWSVVRPSSYGRRITTHTPMTISGAAAGSRLLQTSADPTGREVIGTLNNCANGTTPWGTYLTCEENYQNYFIIPNASELTAEMQAIVSRDRVSSSGTNYSWEVHYDRFNINKEPHEVNRFGWVVEIDPFDPTSKPIKRTALGRFSHENAAHVLANDNRVVVYLGDDKTNEFIYKFISNRAYDKNNRAANMAVGTGILDDGILYVAQYKADGTGVWLPLIYGQNGLTAENGFADQAEVLIKARAAATLVGATPMDRPEWVAINPKNKQVYVTLTNNSGRGTTNNPATDAANPRAKNIMGHILRWSETNNDPAALTLKWDIYVLAGNPASTVAENQGNIKGDIFACPDGLWFDNSGRLWIETDMSDTVMLDGEMAAFGNNQMLASDPTTGEIRRFFTGPIGCEVTGIISTPDQKTLFINVQHPGDVPKGLQAQLGTTRPTPANPHVASNWPDFDPNGRPRSSTIVITKGNGGKIGT</sequence>
<dbReference type="RefSeq" id="WP_083991495.1">
    <property type="nucleotide sequence ID" value="NZ_CP012373.2"/>
</dbReference>
<accession>A0A2N9YJG7</accession>
<gene>
    <name evidence="2" type="ORF">BLE401_14055</name>
</gene>
<feature type="region of interest" description="Disordered" evidence="1">
    <location>
        <begin position="628"/>
        <end position="655"/>
    </location>
</feature>
<protein>
    <submittedName>
        <fullName evidence="2">DUF839 domain-containing protein</fullName>
    </submittedName>
</protein>
<reference evidence="3" key="1">
    <citation type="submission" date="2016-12" db="EMBL/GenBank/DDBJ databases">
        <title>Complete Genome Sequence of Beggiatoa leptomitiformis D-401.</title>
        <authorList>
            <person name="Fomenkov A."/>
            <person name="Vincze T."/>
            <person name="Grabovich M."/>
            <person name="Anton B.P."/>
            <person name="Dubinina G."/>
            <person name="Orlova M."/>
            <person name="Belousova E."/>
            <person name="Roberts R.J."/>
        </authorList>
    </citation>
    <scope>NUCLEOTIDE SEQUENCE [LARGE SCALE GENOMIC DNA]</scope>
    <source>
        <strain evidence="3">D-401</strain>
    </source>
</reference>
<dbReference type="Pfam" id="PF05787">
    <property type="entry name" value="PhoX"/>
    <property type="match status" value="1"/>
</dbReference>
<organism evidence="2 3">
    <name type="scientific">Beggiatoa leptomitoformis</name>
    <dbReference type="NCBI Taxonomy" id="288004"/>
    <lineage>
        <taxon>Bacteria</taxon>
        <taxon>Pseudomonadati</taxon>
        <taxon>Pseudomonadota</taxon>
        <taxon>Gammaproteobacteria</taxon>
        <taxon>Thiotrichales</taxon>
        <taxon>Thiotrichaceae</taxon>
        <taxon>Beggiatoa</taxon>
    </lineage>
</organism>
<name>A0A2N9YJG7_9GAMM</name>
<evidence type="ECO:0000313" key="3">
    <source>
        <dbReference type="Proteomes" id="UP000234271"/>
    </source>
</evidence>
<evidence type="ECO:0000313" key="2">
    <source>
        <dbReference type="EMBL" id="AUI70648.2"/>
    </source>
</evidence>
<dbReference type="PANTHER" id="PTHR35399:SF2">
    <property type="entry name" value="DUF839 DOMAIN-CONTAINING PROTEIN"/>
    <property type="match status" value="1"/>
</dbReference>
<dbReference type="PANTHER" id="PTHR35399">
    <property type="entry name" value="SLR8030 PROTEIN"/>
    <property type="match status" value="1"/>
</dbReference>